<dbReference type="OrthoDB" id="5978656at2759"/>
<dbReference type="Proteomes" id="UP000663833">
    <property type="component" value="Unassembled WGS sequence"/>
</dbReference>
<dbReference type="Proteomes" id="UP000663872">
    <property type="component" value="Unassembled WGS sequence"/>
</dbReference>
<evidence type="ECO:0000313" key="7">
    <source>
        <dbReference type="EMBL" id="CAF4517504.1"/>
    </source>
</evidence>
<comment type="caution">
    <text evidence="8">The sequence shown here is derived from an EMBL/GenBank/DDBJ whole genome shotgun (WGS) entry which is preliminary data.</text>
</comment>
<dbReference type="EMBL" id="CAJOBS010000998">
    <property type="protein sequence ID" value="CAF4672866.1"/>
    <property type="molecule type" value="Genomic_DNA"/>
</dbReference>
<evidence type="ECO:0000313" key="4">
    <source>
        <dbReference type="EMBL" id="CAF3770471.1"/>
    </source>
</evidence>
<name>A0A821GQ06_9BILA</name>
<dbReference type="AlphaFoldDB" id="A0A821GQ06"/>
<evidence type="ECO:0000313" key="1">
    <source>
        <dbReference type="EMBL" id="CAF3203387.1"/>
    </source>
</evidence>
<evidence type="ECO:0000313" key="10">
    <source>
        <dbReference type="Proteomes" id="UP000663873"/>
    </source>
</evidence>
<keyword evidence="10" id="KW-1185">Reference proteome</keyword>
<dbReference type="EMBL" id="CAJNYV010002368">
    <property type="protein sequence ID" value="CAF3472653.1"/>
    <property type="molecule type" value="Genomic_DNA"/>
</dbReference>
<dbReference type="Proteomes" id="UP000663873">
    <property type="component" value="Unassembled WGS sequence"/>
</dbReference>
<evidence type="ECO:0000313" key="2">
    <source>
        <dbReference type="EMBL" id="CAF3472653.1"/>
    </source>
</evidence>
<evidence type="ECO:0000313" key="6">
    <source>
        <dbReference type="EMBL" id="CAF4337577.1"/>
    </source>
</evidence>
<dbReference type="EMBL" id="CAJNYD010003516">
    <property type="protein sequence ID" value="CAF3515205.1"/>
    <property type="molecule type" value="Genomic_DNA"/>
</dbReference>
<dbReference type="Proteomes" id="UP000663825">
    <property type="component" value="Unassembled WGS sequence"/>
</dbReference>
<reference evidence="8" key="1">
    <citation type="submission" date="2021-02" db="EMBL/GenBank/DDBJ databases">
        <authorList>
            <person name="Nowell W R."/>
        </authorList>
    </citation>
    <scope>NUCLEOTIDE SEQUENCE</scope>
</reference>
<dbReference type="Proteomes" id="UP000663838">
    <property type="component" value="Unassembled WGS sequence"/>
</dbReference>
<sequence>MNTDIYKYNHQLAKQAGDLIIQMWNSSTLTTNDQFIISSVRSLDSNNANLRISVAPITPDTEASKQTAAMERQLKTTALVEASKMRTKKIKLFLAKYCCPQVGTDPERIYEQICESLKCGKRRLYYLIQHARHNCLVLFQFINTESGVVQLFQLLNEIIPSEDH</sequence>
<organism evidence="8 9">
    <name type="scientific">Rotaria socialis</name>
    <dbReference type="NCBI Taxonomy" id="392032"/>
    <lineage>
        <taxon>Eukaryota</taxon>
        <taxon>Metazoa</taxon>
        <taxon>Spiralia</taxon>
        <taxon>Gnathifera</taxon>
        <taxon>Rotifera</taxon>
        <taxon>Eurotatoria</taxon>
        <taxon>Bdelloidea</taxon>
        <taxon>Philodinida</taxon>
        <taxon>Philodinidae</taxon>
        <taxon>Rotaria</taxon>
    </lineage>
</organism>
<proteinExistence type="predicted"/>
<evidence type="ECO:0000313" key="5">
    <source>
        <dbReference type="EMBL" id="CAF4176235.1"/>
    </source>
</evidence>
<dbReference type="EMBL" id="CAJNYT010005714">
    <property type="protein sequence ID" value="CAF3770471.1"/>
    <property type="molecule type" value="Genomic_DNA"/>
</dbReference>
<dbReference type="Proteomes" id="UP000663848">
    <property type="component" value="Unassembled WGS sequence"/>
</dbReference>
<protein>
    <submittedName>
        <fullName evidence="8">Uncharacterized protein</fullName>
    </submittedName>
</protein>
<evidence type="ECO:0000313" key="9">
    <source>
        <dbReference type="Proteomes" id="UP000663838"/>
    </source>
</evidence>
<accession>A0A821GQ06</accession>
<dbReference type="Proteomes" id="UP000663851">
    <property type="component" value="Unassembled WGS sequence"/>
</dbReference>
<dbReference type="EMBL" id="CAJOBP010000423">
    <property type="protein sequence ID" value="CAF4176235.1"/>
    <property type="molecule type" value="Genomic_DNA"/>
</dbReference>
<dbReference type="Proteomes" id="UP000663865">
    <property type="component" value="Unassembled WGS sequence"/>
</dbReference>
<evidence type="ECO:0000313" key="8">
    <source>
        <dbReference type="EMBL" id="CAF4672866.1"/>
    </source>
</evidence>
<dbReference type="EMBL" id="CAJOBR010000507">
    <property type="protein sequence ID" value="CAF4517504.1"/>
    <property type="molecule type" value="Genomic_DNA"/>
</dbReference>
<dbReference type="EMBL" id="CAJNXB010001938">
    <property type="protein sequence ID" value="CAF3203387.1"/>
    <property type="molecule type" value="Genomic_DNA"/>
</dbReference>
<evidence type="ECO:0000313" key="3">
    <source>
        <dbReference type="EMBL" id="CAF3515205.1"/>
    </source>
</evidence>
<gene>
    <name evidence="4" type="ORF">GRG538_LOCUS32475</name>
    <name evidence="6" type="ORF">HFQ381_LOCUS15883</name>
    <name evidence="2" type="ORF">KIK155_LOCUS13938</name>
    <name evidence="3" type="ORF">LUA448_LOCUS26113</name>
    <name evidence="7" type="ORF">QYT958_LOCUS5948</name>
    <name evidence="1" type="ORF">TIS948_LOCUS12723</name>
    <name evidence="8" type="ORF">TOA249_LOCUS15376</name>
    <name evidence="5" type="ORF">UJA718_LOCUS5016</name>
</gene>
<dbReference type="EMBL" id="CAJOBO010001100">
    <property type="protein sequence ID" value="CAF4337577.1"/>
    <property type="molecule type" value="Genomic_DNA"/>
</dbReference>